<comment type="caution">
    <text evidence="1">The sequence shown here is derived from an EMBL/GenBank/DDBJ whole genome shotgun (WGS) entry which is preliminary data.</text>
</comment>
<evidence type="ECO:0000313" key="1">
    <source>
        <dbReference type="EMBL" id="TWU63251.1"/>
    </source>
</evidence>
<proteinExistence type="predicted"/>
<dbReference type="EMBL" id="SJPZ01000002">
    <property type="protein sequence ID" value="TWU63251.1"/>
    <property type="molecule type" value="Genomic_DNA"/>
</dbReference>
<reference evidence="1 2" key="1">
    <citation type="submission" date="2019-02" db="EMBL/GenBank/DDBJ databases">
        <title>Deep-cultivation of Planctomycetes and their phenomic and genomic characterization uncovers novel biology.</title>
        <authorList>
            <person name="Wiegand S."/>
            <person name="Jogler M."/>
            <person name="Boedeker C."/>
            <person name="Pinto D."/>
            <person name="Vollmers J."/>
            <person name="Rivas-Marin E."/>
            <person name="Kohn T."/>
            <person name="Peeters S.H."/>
            <person name="Heuer A."/>
            <person name="Rast P."/>
            <person name="Oberbeckmann S."/>
            <person name="Bunk B."/>
            <person name="Jeske O."/>
            <person name="Meyerdierks A."/>
            <person name="Storesund J.E."/>
            <person name="Kallscheuer N."/>
            <person name="Luecker S."/>
            <person name="Lage O.M."/>
            <person name="Pohl T."/>
            <person name="Merkel B.J."/>
            <person name="Hornburger P."/>
            <person name="Mueller R.-W."/>
            <person name="Bruemmer F."/>
            <person name="Labrenz M."/>
            <person name="Spormann A.M."/>
            <person name="Op Den Camp H."/>
            <person name="Overmann J."/>
            <person name="Amann R."/>
            <person name="Jetten M.S.M."/>
            <person name="Mascher T."/>
            <person name="Medema M.H."/>
            <person name="Devos D.P."/>
            <person name="Kaster A.-K."/>
            <person name="Ovreas L."/>
            <person name="Rohde M."/>
            <person name="Galperin M.Y."/>
            <person name="Jogler C."/>
        </authorList>
    </citation>
    <scope>NUCLEOTIDE SEQUENCE [LARGE SCALE GENOMIC DNA]</scope>
    <source>
        <strain evidence="1 2">V7</strain>
    </source>
</reference>
<name>A0A5C6FSU3_9PLAN</name>
<organism evidence="1 2">
    <name type="scientific">Crateriforma conspicua</name>
    <dbReference type="NCBI Taxonomy" id="2527996"/>
    <lineage>
        <taxon>Bacteria</taxon>
        <taxon>Pseudomonadati</taxon>
        <taxon>Planctomycetota</taxon>
        <taxon>Planctomycetia</taxon>
        <taxon>Planctomycetales</taxon>
        <taxon>Planctomycetaceae</taxon>
        <taxon>Crateriforma</taxon>
    </lineage>
</organism>
<protein>
    <submittedName>
        <fullName evidence="1">Uncharacterized protein</fullName>
    </submittedName>
</protein>
<dbReference type="Proteomes" id="UP000316476">
    <property type="component" value="Unassembled WGS sequence"/>
</dbReference>
<gene>
    <name evidence="1" type="ORF">V7x_49910</name>
</gene>
<sequence>MKFLSRPGANVFGSAIPMSRFGDVPVISDWFWLLRRVR</sequence>
<dbReference type="AlphaFoldDB" id="A0A5C6FSU3"/>
<evidence type="ECO:0000313" key="2">
    <source>
        <dbReference type="Proteomes" id="UP000316476"/>
    </source>
</evidence>
<accession>A0A5C6FSU3</accession>